<accession>A0ABN7AW22</accession>
<gene>
    <name evidence="1" type="ORF">NTJ_09210</name>
</gene>
<reference evidence="1 2" key="1">
    <citation type="submission" date="2023-09" db="EMBL/GenBank/DDBJ databases">
        <title>Nesidiocoris tenuis whole genome shotgun sequence.</title>
        <authorList>
            <person name="Shibata T."/>
            <person name="Shimoda M."/>
            <person name="Kobayashi T."/>
            <person name="Uehara T."/>
        </authorList>
    </citation>
    <scope>NUCLEOTIDE SEQUENCE [LARGE SCALE GENOMIC DNA]</scope>
    <source>
        <strain evidence="1 2">Japan</strain>
    </source>
</reference>
<keyword evidence="2" id="KW-1185">Reference proteome</keyword>
<dbReference type="PANTHER" id="PTHR31649:SF1">
    <property type="entry name" value="FARNESOIC ACID O-METHYL TRANSFERASE DOMAIN-CONTAINING PROTEIN"/>
    <property type="match status" value="1"/>
</dbReference>
<name>A0ABN7AW22_9HEMI</name>
<organism evidence="1 2">
    <name type="scientific">Nesidiocoris tenuis</name>
    <dbReference type="NCBI Taxonomy" id="355587"/>
    <lineage>
        <taxon>Eukaryota</taxon>
        <taxon>Metazoa</taxon>
        <taxon>Ecdysozoa</taxon>
        <taxon>Arthropoda</taxon>
        <taxon>Hexapoda</taxon>
        <taxon>Insecta</taxon>
        <taxon>Pterygota</taxon>
        <taxon>Neoptera</taxon>
        <taxon>Paraneoptera</taxon>
        <taxon>Hemiptera</taxon>
        <taxon>Heteroptera</taxon>
        <taxon>Panheteroptera</taxon>
        <taxon>Cimicomorpha</taxon>
        <taxon>Miridae</taxon>
        <taxon>Dicyphina</taxon>
        <taxon>Nesidiocoris</taxon>
    </lineage>
</organism>
<proteinExistence type="predicted"/>
<sequence length="160" mass="17935">MSWRTPTWSWTPPSACFGQFEWVEERDGRVPSRAVRGGIDKDGGEIFIGRAWESNDLLPAKVCPSHRCAFVSFGGNQVEKDHYQVLISDHVAWKPARGGNVPPEAIRVGHTVDGEPLYVGRVLHEGTLTPGKVHPSHECLYIAWAGNEIKYHDYEIMVLN</sequence>
<dbReference type="SMART" id="SM00696">
    <property type="entry name" value="DM9"/>
    <property type="match status" value="2"/>
</dbReference>
<protein>
    <submittedName>
        <fullName evidence="1">DM9</fullName>
    </submittedName>
</protein>
<dbReference type="Proteomes" id="UP001307889">
    <property type="component" value="Chromosome 7"/>
</dbReference>
<evidence type="ECO:0000313" key="1">
    <source>
        <dbReference type="EMBL" id="BES96399.1"/>
    </source>
</evidence>
<dbReference type="Pfam" id="PF11901">
    <property type="entry name" value="DM9"/>
    <property type="match status" value="1"/>
</dbReference>
<evidence type="ECO:0000313" key="2">
    <source>
        <dbReference type="Proteomes" id="UP001307889"/>
    </source>
</evidence>
<dbReference type="EMBL" id="AP028915">
    <property type="protein sequence ID" value="BES96399.1"/>
    <property type="molecule type" value="Genomic_DNA"/>
</dbReference>
<dbReference type="InterPro" id="IPR006616">
    <property type="entry name" value="DM9_repeat"/>
</dbReference>
<dbReference type="PANTHER" id="PTHR31649">
    <property type="entry name" value="AGAP009604-PA"/>
    <property type="match status" value="1"/>
</dbReference>